<reference evidence="1" key="1">
    <citation type="journal article" date="2015" name="Nature">
        <title>Complex archaea that bridge the gap between prokaryotes and eukaryotes.</title>
        <authorList>
            <person name="Spang A."/>
            <person name="Saw J.H."/>
            <person name="Jorgensen S.L."/>
            <person name="Zaremba-Niedzwiedzka K."/>
            <person name="Martijn J."/>
            <person name="Lind A.E."/>
            <person name="van Eijk R."/>
            <person name="Schleper C."/>
            <person name="Guy L."/>
            <person name="Ettema T.J."/>
        </authorList>
    </citation>
    <scope>NUCLEOTIDE SEQUENCE</scope>
</reference>
<comment type="caution">
    <text evidence="1">The sequence shown here is derived from an EMBL/GenBank/DDBJ whole genome shotgun (WGS) entry which is preliminary data.</text>
</comment>
<dbReference type="EMBL" id="LAZR01038769">
    <property type="protein sequence ID" value="KKL18702.1"/>
    <property type="molecule type" value="Genomic_DNA"/>
</dbReference>
<evidence type="ECO:0000313" key="1">
    <source>
        <dbReference type="EMBL" id="KKL18702.1"/>
    </source>
</evidence>
<gene>
    <name evidence="1" type="ORF">LCGC14_2472900</name>
</gene>
<feature type="non-terminal residue" evidence="1">
    <location>
        <position position="1"/>
    </location>
</feature>
<protein>
    <submittedName>
        <fullName evidence="1">Uncharacterized protein</fullName>
    </submittedName>
</protein>
<dbReference type="AlphaFoldDB" id="A0A0F9BXS1"/>
<proteinExistence type="predicted"/>
<accession>A0A0F9BXS1</accession>
<name>A0A0F9BXS1_9ZZZZ</name>
<organism evidence="1">
    <name type="scientific">marine sediment metagenome</name>
    <dbReference type="NCBI Taxonomy" id="412755"/>
    <lineage>
        <taxon>unclassified sequences</taxon>
        <taxon>metagenomes</taxon>
        <taxon>ecological metagenomes</taxon>
    </lineage>
</organism>
<sequence>IVVRADAGDTITVRHNDAGGGAGRKILLNDNADLALVGNDEDNVTLMYDESLDGANGAWFEISRGEGGGGAVDASAVTYTPAVLADWDGDADPGNVDDALDELAERTTDVEERGVYEARSSNTPVFGESGPFYDNTPFTGSVNGNPTSTSIVYNVTAGELSIMPGQVIHNTTKGERVLIEAVNYGTNTLTVEANSPDDSDTWDNTDVLTTASQTNLGRAGCFVDIDVTPHITGAVTGVVLALNWVRRNADDHFVICHPYEAYDVDKEIVVARLQTDNTYYETWIQPCAVANGRYYFTLCTLVLAADNGAGLARLQGQFTKLVS</sequence>